<feature type="transmembrane region" description="Helical" evidence="2">
    <location>
        <begin position="191"/>
        <end position="215"/>
    </location>
</feature>
<protein>
    <recommendedName>
        <fullName evidence="3">WSC domain-containing protein</fullName>
    </recommendedName>
</protein>
<dbReference type="PROSITE" id="PS51212">
    <property type="entry name" value="WSC"/>
    <property type="match status" value="1"/>
</dbReference>
<dbReference type="SMART" id="SM00321">
    <property type="entry name" value="WSC"/>
    <property type="match status" value="1"/>
</dbReference>
<feature type="domain" description="WSC" evidence="3">
    <location>
        <begin position="45"/>
        <end position="136"/>
    </location>
</feature>
<feature type="region of interest" description="Disordered" evidence="1">
    <location>
        <begin position="147"/>
        <end position="186"/>
    </location>
</feature>
<keyword evidence="2" id="KW-0472">Membrane</keyword>
<proteinExistence type="predicted"/>
<keyword evidence="2" id="KW-1133">Transmembrane helix</keyword>
<reference evidence="4" key="2">
    <citation type="submission" date="2023-05" db="EMBL/GenBank/DDBJ databases">
        <authorList>
            <consortium name="Lawrence Berkeley National Laboratory"/>
            <person name="Steindorff A."/>
            <person name="Hensen N."/>
            <person name="Bonometti L."/>
            <person name="Westerberg I."/>
            <person name="Brannstrom I.O."/>
            <person name="Guillou S."/>
            <person name="Cros-Aarteil S."/>
            <person name="Calhoun S."/>
            <person name="Haridas S."/>
            <person name="Kuo A."/>
            <person name="Mondo S."/>
            <person name="Pangilinan J."/>
            <person name="Riley R."/>
            <person name="Labutti K."/>
            <person name="Andreopoulos B."/>
            <person name="Lipzen A."/>
            <person name="Chen C."/>
            <person name="Yanf M."/>
            <person name="Daum C."/>
            <person name="Ng V."/>
            <person name="Clum A."/>
            <person name="Ohm R."/>
            <person name="Martin F."/>
            <person name="Silar P."/>
            <person name="Natvig D."/>
            <person name="Lalanne C."/>
            <person name="Gautier V."/>
            <person name="Ament-Velasquez S.L."/>
            <person name="Kruys A."/>
            <person name="Hutchinson M.I."/>
            <person name="Powell A.J."/>
            <person name="Barry K."/>
            <person name="Miller A.N."/>
            <person name="Grigoriev I.V."/>
            <person name="Debuchy R."/>
            <person name="Gladieux P."/>
            <person name="Thoren M.H."/>
            <person name="Johannesson H."/>
        </authorList>
    </citation>
    <scope>NUCLEOTIDE SEQUENCE</scope>
    <source>
        <strain evidence="4">CBS 731.68</strain>
    </source>
</reference>
<evidence type="ECO:0000259" key="3">
    <source>
        <dbReference type="PROSITE" id="PS51212"/>
    </source>
</evidence>
<dbReference type="Pfam" id="PF01822">
    <property type="entry name" value="WSC"/>
    <property type="match status" value="1"/>
</dbReference>
<gene>
    <name evidence="4" type="ORF">N657DRAFT_576498</name>
</gene>
<feature type="region of interest" description="Disordered" evidence="1">
    <location>
        <begin position="235"/>
        <end position="254"/>
    </location>
</feature>
<dbReference type="Proteomes" id="UP001302602">
    <property type="component" value="Unassembled WGS sequence"/>
</dbReference>
<dbReference type="EMBL" id="MU853232">
    <property type="protein sequence ID" value="KAK4122016.1"/>
    <property type="molecule type" value="Genomic_DNA"/>
</dbReference>
<dbReference type="AlphaFoldDB" id="A0AAN6Z1L6"/>
<evidence type="ECO:0000256" key="2">
    <source>
        <dbReference type="SAM" id="Phobius"/>
    </source>
</evidence>
<reference evidence="4" key="1">
    <citation type="journal article" date="2023" name="Mol. Phylogenet. Evol.">
        <title>Genome-scale phylogeny and comparative genomics of the fungal order Sordariales.</title>
        <authorList>
            <person name="Hensen N."/>
            <person name="Bonometti L."/>
            <person name="Westerberg I."/>
            <person name="Brannstrom I.O."/>
            <person name="Guillou S."/>
            <person name="Cros-Aarteil S."/>
            <person name="Calhoun S."/>
            <person name="Haridas S."/>
            <person name="Kuo A."/>
            <person name="Mondo S."/>
            <person name="Pangilinan J."/>
            <person name="Riley R."/>
            <person name="LaButti K."/>
            <person name="Andreopoulos B."/>
            <person name="Lipzen A."/>
            <person name="Chen C."/>
            <person name="Yan M."/>
            <person name="Daum C."/>
            <person name="Ng V."/>
            <person name="Clum A."/>
            <person name="Steindorff A."/>
            <person name="Ohm R.A."/>
            <person name="Martin F."/>
            <person name="Silar P."/>
            <person name="Natvig D.O."/>
            <person name="Lalanne C."/>
            <person name="Gautier V."/>
            <person name="Ament-Velasquez S.L."/>
            <person name="Kruys A."/>
            <person name="Hutchinson M.I."/>
            <person name="Powell A.J."/>
            <person name="Barry K."/>
            <person name="Miller A.N."/>
            <person name="Grigoriev I.V."/>
            <person name="Debuchy R."/>
            <person name="Gladieux P."/>
            <person name="Hiltunen Thoren M."/>
            <person name="Johannesson H."/>
        </authorList>
    </citation>
    <scope>NUCLEOTIDE SEQUENCE</scope>
    <source>
        <strain evidence="4">CBS 731.68</strain>
    </source>
</reference>
<comment type="caution">
    <text evidence="4">The sequence shown here is derived from an EMBL/GenBank/DDBJ whole genome shotgun (WGS) entry which is preliminary data.</text>
</comment>
<accession>A0AAN6Z1L6</accession>
<sequence>MLAAAALAALADALPDTVGASRQWQHHSIQRRGVQPPVENPRLNAQTVQGCFKSAGNLTMIYDNDIYNSMGKCSLNICYAQKYAVGGTMGGSQCYCGDAYPPKEDLVDNSNCNYDCTGIDTEACGGINFWTIYNTGVKLIVPYAEPSSSSATSSSTTSTPTATGTAAEVTVTATQSSTSDSGNNSGGKSNVAGIAAGAVVGVLVVAGALGGGFLYMRRKRNKEIEEEHRRNAAANDFFGKPPRSSGGTSMTDARLDPVLVNRRLSDGSIADNQDYSRRILRVGPPWAFASTISH</sequence>
<keyword evidence="2" id="KW-0812">Transmembrane</keyword>
<organism evidence="4 5">
    <name type="scientific">Parathielavia appendiculata</name>
    <dbReference type="NCBI Taxonomy" id="2587402"/>
    <lineage>
        <taxon>Eukaryota</taxon>
        <taxon>Fungi</taxon>
        <taxon>Dikarya</taxon>
        <taxon>Ascomycota</taxon>
        <taxon>Pezizomycotina</taxon>
        <taxon>Sordariomycetes</taxon>
        <taxon>Sordariomycetidae</taxon>
        <taxon>Sordariales</taxon>
        <taxon>Chaetomiaceae</taxon>
        <taxon>Parathielavia</taxon>
    </lineage>
</organism>
<evidence type="ECO:0000313" key="5">
    <source>
        <dbReference type="Proteomes" id="UP001302602"/>
    </source>
</evidence>
<name>A0AAN6Z1L6_9PEZI</name>
<evidence type="ECO:0000313" key="4">
    <source>
        <dbReference type="EMBL" id="KAK4122016.1"/>
    </source>
</evidence>
<dbReference type="InterPro" id="IPR002889">
    <property type="entry name" value="WSC_carb-bd"/>
</dbReference>
<dbReference type="GeneID" id="87825952"/>
<dbReference type="RefSeq" id="XP_062645787.1">
    <property type="nucleotide sequence ID" value="XM_062789182.1"/>
</dbReference>
<keyword evidence="5" id="KW-1185">Reference proteome</keyword>
<evidence type="ECO:0000256" key="1">
    <source>
        <dbReference type="SAM" id="MobiDB-lite"/>
    </source>
</evidence>